<dbReference type="EMBL" id="AWTC01000008">
    <property type="protein sequence ID" value="EST11978.1"/>
    <property type="molecule type" value="Genomic_DNA"/>
</dbReference>
<comment type="caution">
    <text evidence="2">The sequence shown here is derived from an EMBL/GenBank/DDBJ whole genome shotgun (WGS) entry which is preliminary data.</text>
</comment>
<protein>
    <submittedName>
        <fullName evidence="2">Uncharacterized protein</fullName>
    </submittedName>
</protein>
<evidence type="ECO:0000313" key="3">
    <source>
        <dbReference type="Proteomes" id="UP000018296"/>
    </source>
</evidence>
<name>V6IX79_9BACL</name>
<dbReference type="AlphaFoldDB" id="V6IX79"/>
<evidence type="ECO:0000256" key="1">
    <source>
        <dbReference type="SAM" id="MobiDB-lite"/>
    </source>
</evidence>
<evidence type="ECO:0000313" key="2">
    <source>
        <dbReference type="EMBL" id="EST11978.1"/>
    </source>
</evidence>
<feature type="region of interest" description="Disordered" evidence="1">
    <location>
        <begin position="1"/>
        <end position="45"/>
    </location>
</feature>
<sequence length="119" mass="13208">MGHKKKSVNKIELQDKQEDCKCSEKEHPDKKEECTCSKKEPHDHDSCQSGICQLLKKAGSGTMVRVVTDSGDIIEGKFLGLSEEKCCAIIEVNEIVSPPIPCEVVFVDCLKIESLVFIN</sequence>
<dbReference type="Proteomes" id="UP000018296">
    <property type="component" value="Unassembled WGS sequence"/>
</dbReference>
<proteinExistence type="predicted"/>
<accession>V6IX79</accession>
<dbReference type="STRING" id="1395513.P343_09445"/>
<dbReference type="PATRIC" id="fig|1395513.3.peg.1907"/>
<organism evidence="2 3">
    <name type="scientific">Sporolactobacillus laevolacticus DSM 442</name>
    <dbReference type="NCBI Taxonomy" id="1395513"/>
    <lineage>
        <taxon>Bacteria</taxon>
        <taxon>Bacillati</taxon>
        <taxon>Bacillota</taxon>
        <taxon>Bacilli</taxon>
        <taxon>Bacillales</taxon>
        <taxon>Sporolactobacillaceae</taxon>
        <taxon>Sporolactobacillus</taxon>
    </lineage>
</organism>
<keyword evidence="3" id="KW-1185">Reference proteome</keyword>
<feature type="compositionally biased region" description="Basic and acidic residues" evidence="1">
    <location>
        <begin position="12"/>
        <end position="45"/>
    </location>
</feature>
<reference evidence="2 3" key="1">
    <citation type="journal article" date="2013" name="Genome Announc.">
        <title>Genome Sequence of Sporolactobacillus laevolacticus DSM442, an Efficient Polymer-Grade D-Lactate Producer from Agricultural Waste Cottonseed as a Nitrogen Source.</title>
        <authorList>
            <person name="Wang H."/>
            <person name="Wang L."/>
            <person name="Ju J."/>
            <person name="Yu B."/>
            <person name="Ma Y."/>
        </authorList>
    </citation>
    <scope>NUCLEOTIDE SEQUENCE [LARGE SCALE GENOMIC DNA]</scope>
    <source>
        <strain evidence="2 3">DSM 442</strain>
    </source>
</reference>
<dbReference type="RefSeq" id="WP_023510147.1">
    <property type="nucleotide sequence ID" value="NZ_AWTC01000008.1"/>
</dbReference>
<gene>
    <name evidence="2" type="ORF">P343_09445</name>
</gene>
<dbReference type="OrthoDB" id="2989157at2"/>